<protein>
    <submittedName>
        <fullName evidence="1">Uncharacterized protein</fullName>
    </submittedName>
</protein>
<keyword evidence="2" id="KW-1185">Reference proteome</keyword>
<organism evidence="1 2">
    <name type="scientific">Avena sativa</name>
    <name type="common">Oat</name>
    <dbReference type="NCBI Taxonomy" id="4498"/>
    <lineage>
        <taxon>Eukaryota</taxon>
        <taxon>Viridiplantae</taxon>
        <taxon>Streptophyta</taxon>
        <taxon>Embryophyta</taxon>
        <taxon>Tracheophyta</taxon>
        <taxon>Spermatophyta</taxon>
        <taxon>Magnoliopsida</taxon>
        <taxon>Liliopsida</taxon>
        <taxon>Poales</taxon>
        <taxon>Poaceae</taxon>
        <taxon>BOP clade</taxon>
        <taxon>Pooideae</taxon>
        <taxon>Poodae</taxon>
        <taxon>Poeae</taxon>
        <taxon>Poeae Chloroplast Group 1 (Aveneae type)</taxon>
        <taxon>Aveninae</taxon>
        <taxon>Avena</taxon>
    </lineage>
</organism>
<dbReference type="EnsemblPlants" id="AVESA.00010b.r2.2DG0384840.1">
    <property type="protein sequence ID" value="AVESA.00010b.r2.2DG0384840.1.CDS"/>
    <property type="gene ID" value="AVESA.00010b.r2.2DG0384840"/>
</dbReference>
<reference evidence="1" key="1">
    <citation type="submission" date="2021-05" db="EMBL/GenBank/DDBJ databases">
        <authorList>
            <person name="Scholz U."/>
            <person name="Mascher M."/>
            <person name="Fiebig A."/>
        </authorList>
    </citation>
    <scope>NUCLEOTIDE SEQUENCE [LARGE SCALE GENOMIC DNA]</scope>
</reference>
<proteinExistence type="predicted"/>
<reference evidence="1" key="2">
    <citation type="submission" date="2025-09" db="UniProtKB">
        <authorList>
            <consortium name="EnsemblPlants"/>
        </authorList>
    </citation>
    <scope>IDENTIFICATION</scope>
</reference>
<dbReference type="Proteomes" id="UP001732700">
    <property type="component" value="Chromosome 2D"/>
</dbReference>
<evidence type="ECO:0000313" key="2">
    <source>
        <dbReference type="Proteomes" id="UP001732700"/>
    </source>
</evidence>
<evidence type="ECO:0000313" key="1">
    <source>
        <dbReference type="EnsemblPlants" id="AVESA.00010b.r2.2DG0384840.1.CDS"/>
    </source>
</evidence>
<sequence length="876" mass="100055">MFGFGLFPRAQLKGKVLLQRRNVLDLNHFDLSNAISHDTWDELTTKGVTCQLISSTVADHNDGCRGLVGEEERVEHWVMHLPPLTHGDTTYDVTFDWDVKKQGIPGAVIVRNYHATQFLLKTITIDDIPGHDGPIVFLANSWVYNTNTYHYDRIFFTNDTRLPSDMPVLLRPYREEELQILRGDHPKQKNDRAYQDHDRVYRYDLYNDLGDPDNKCPRPTLGGPDSPYPYPRRGRTGRKPMKTDPTCESRNVVPLFQQFYVPRDECFNHVKKADFTAYLLKAVSAGILPLAREMFDTVVPREFDDFEDMYKLYEGGLKIPDIPAMDLVFKVFPPLKSICPSGGSYLLKMPMPEIINNDKLAWRTDEEFAREMLAGLNPHIITRLREFPPRSRLEGYGDQTSTITLEHIQHSLGRLTVEKAIADNRLFILDHHDNFMPQLLKINSLQNTFVYATRTLLFLQDDDTLKPIAIELSKPQLDELGNKVVGADSKVYTPPSSGSESDYKVQDTIWQLAKAYAAVNDSAWHGLISHWLHTHAVIEPFVIATNRQLSVTHPIFKLLQPHYRDTMMINALARQVLISAGGFFEMTVCPGEYALRISSEVYRNWNFTEQALPVDLIKRGVAKHDTTSPYGVSLLIKDYPYAVDGLAVWSAIENWVDEYVKIYYPCDDVVRCDIELQAWWKEVREVGHGDIKDQPWWPKMATVKELVRSCATIIWIASALHAAVNFGQYSYAGYLPNRPTVSRRPMPEPGTKEYEEVETNPDMAFIHTITSQLQSIIGVSVIEVLSNHSSDEVYLGQRDEPQWTSDEKAKKVFEKFSKKLIDIEMSIMSRNRDENLKNRNGPAQFPYMLLYPNTSDIDGESATGITAKGIPNSISI</sequence>
<accession>A0ACD5V6V9</accession>
<name>A0ACD5V6V9_AVESA</name>